<dbReference type="GO" id="GO:0006260">
    <property type="term" value="P:DNA replication"/>
    <property type="evidence" value="ECO:0007669"/>
    <property type="project" value="InterPro"/>
</dbReference>
<dbReference type="Gene3D" id="1.10.10.1460">
    <property type="match status" value="1"/>
</dbReference>
<dbReference type="InterPro" id="IPR021110">
    <property type="entry name" value="DNA_rep_checkpnt_protein"/>
</dbReference>
<dbReference type="Proteomes" id="UP000759537">
    <property type="component" value="Unassembled WGS sequence"/>
</dbReference>
<feature type="region of interest" description="Disordered" evidence="3">
    <location>
        <begin position="275"/>
        <end position="431"/>
    </location>
</feature>
<feature type="region of interest" description="Disordered" evidence="3">
    <location>
        <begin position="539"/>
        <end position="563"/>
    </location>
</feature>
<feature type="compositionally biased region" description="Polar residues" evidence="3">
    <location>
        <begin position="154"/>
        <end position="170"/>
    </location>
</feature>
<evidence type="ECO:0000256" key="2">
    <source>
        <dbReference type="ARBA" id="ARBA00023242"/>
    </source>
</evidence>
<keyword evidence="2" id="KW-0539">Nucleus</keyword>
<evidence type="ECO:0008006" key="6">
    <source>
        <dbReference type="Google" id="ProtNLM"/>
    </source>
</evidence>
<feature type="region of interest" description="Disordered" evidence="3">
    <location>
        <begin position="87"/>
        <end position="125"/>
    </location>
</feature>
<feature type="region of interest" description="Disordered" evidence="3">
    <location>
        <begin position="54"/>
        <end position="74"/>
    </location>
</feature>
<reference evidence="4" key="1">
    <citation type="submission" date="2019-10" db="EMBL/GenBank/DDBJ databases">
        <authorList>
            <consortium name="DOE Joint Genome Institute"/>
            <person name="Kuo A."/>
            <person name="Miyauchi S."/>
            <person name="Kiss E."/>
            <person name="Drula E."/>
            <person name="Kohler A."/>
            <person name="Sanchez-Garcia M."/>
            <person name="Andreopoulos B."/>
            <person name="Barry K.W."/>
            <person name="Bonito G."/>
            <person name="Buee M."/>
            <person name="Carver A."/>
            <person name="Chen C."/>
            <person name="Cichocki N."/>
            <person name="Clum A."/>
            <person name="Culley D."/>
            <person name="Crous P.W."/>
            <person name="Fauchery L."/>
            <person name="Girlanda M."/>
            <person name="Hayes R."/>
            <person name="Keri Z."/>
            <person name="LaButti K."/>
            <person name="Lipzen A."/>
            <person name="Lombard V."/>
            <person name="Magnuson J."/>
            <person name="Maillard F."/>
            <person name="Morin E."/>
            <person name="Murat C."/>
            <person name="Nolan M."/>
            <person name="Ohm R."/>
            <person name="Pangilinan J."/>
            <person name="Pereira M."/>
            <person name="Perotto S."/>
            <person name="Peter M."/>
            <person name="Riley R."/>
            <person name="Sitrit Y."/>
            <person name="Stielow B."/>
            <person name="Szollosi G."/>
            <person name="Zifcakova L."/>
            <person name="Stursova M."/>
            <person name="Spatafora J.W."/>
            <person name="Tedersoo L."/>
            <person name="Vaario L.-M."/>
            <person name="Yamada A."/>
            <person name="Yan M."/>
            <person name="Wang P."/>
            <person name="Xu J."/>
            <person name="Bruns T."/>
            <person name="Baldrian P."/>
            <person name="Vilgalys R."/>
            <person name="Henrissat B."/>
            <person name="Grigoriev I.V."/>
            <person name="Hibbett D."/>
            <person name="Nagy L.G."/>
            <person name="Martin F.M."/>
        </authorList>
    </citation>
    <scope>NUCLEOTIDE SEQUENCE</scope>
    <source>
        <strain evidence="4">Prilba</strain>
    </source>
</reference>
<dbReference type="Pfam" id="PF11719">
    <property type="entry name" value="Drc1-Sld2"/>
    <property type="match status" value="1"/>
</dbReference>
<feature type="compositionally biased region" description="Basic and acidic residues" evidence="3">
    <location>
        <begin position="311"/>
        <end position="321"/>
    </location>
</feature>
<feature type="compositionally biased region" description="Polar residues" evidence="3">
    <location>
        <begin position="356"/>
        <end position="376"/>
    </location>
</feature>
<dbReference type="OrthoDB" id="8775810at2759"/>
<feature type="compositionally biased region" description="Basic residues" evidence="3">
    <location>
        <begin position="404"/>
        <end position="418"/>
    </location>
</feature>
<name>A0A9P5MYQ2_9AGAM</name>
<feature type="compositionally biased region" description="Polar residues" evidence="3">
    <location>
        <begin position="113"/>
        <end position="125"/>
    </location>
</feature>
<organism evidence="4 5">
    <name type="scientific">Russula ochroleuca</name>
    <dbReference type="NCBI Taxonomy" id="152965"/>
    <lineage>
        <taxon>Eukaryota</taxon>
        <taxon>Fungi</taxon>
        <taxon>Dikarya</taxon>
        <taxon>Basidiomycota</taxon>
        <taxon>Agaricomycotina</taxon>
        <taxon>Agaricomycetes</taxon>
        <taxon>Russulales</taxon>
        <taxon>Russulaceae</taxon>
        <taxon>Russula</taxon>
    </lineage>
</organism>
<feature type="region of interest" description="Disordered" evidence="3">
    <location>
        <begin position="212"/>
        <end position="240"/>
    </location>
</feature>
<evidence type="ECO:0000313" key="5">
    <source>
        <dbReference type="Proteomes" id="UP000759537"/>
    </source>
</evidence>
<accession>A0A9P5MYQ2</accession>
<comment type="caution">
    <text evidence="4">The sequence shown here is derived from an EMBL/GenBank/DDBJ whole genome shotgun (WGS) entry which is preliminary data.</text>
</comment>
<dbReference type="AlphaFoldDB" id="A0A9P5MYQ2"/>
<gene>
    <name evidence="4" type="ORF">DFH94DRAFT_411243</name>
</gene>
<feature type="region of interest" description="Disordered" evidence="3">
    <location>
        <begin position="154"/>
        <end position="191"/>
    </location>
</feature>
<evidence type="ECO:0000313" key="4">
    <source>
        <dbReference type="EMBL" id="KAF8481863.1"/>
    </source>
</evidence>
<dbReference type="EMBL" id="WHVB01000006">
    <property type="protein sequence ID" value="KAF8481863.1"/>
    <property type="molecule type" value="Genomic_DNA"/>
</dbReference>
<dbReference type="GO" id="GO:0005634">
    <property type="term" value="C:nucleus"/>
    <property type="evidence" value="ECO:0007669"/>
    <property type="project" value="UniProtKB-SubCell"/>
</dbReference>
<feature type="compositionally biased region" description="Polar residues" evidence="3">
    <location>
        <begin position="283"/>
        <end position="296"/>
    </location>
</feature>
<keyword evidence="5" id="KW-1185">Reference proteome</keyword>
<evidence type="ECO:0000256" key="1">
    <source>
        <dbReference type="ARBA" id="ARBA00004123"/>
    </source>
</evidence>
<evidence type="ECO:0000256" key="3">
    <source>
        <dbReference type="SAM" id="MobiDB-lite"/>
    </source>
</evidence>
<protein>
    <recommendedName>
        <fullName evidence="6">DNA replication regulator SLD2</fullName>
    </recommendedName>
</protein>
<comment type="subcellular location">
    <subcellularLocation>
        <location evidence="1">Nucleus</location>
    </subcellularLocation>
</comment>
<proteinExistence type="predicted"/>
<reference evidence="4" key="2">
    <citation type="journal article" date="2020" name="Nat. Commun.">
        <title>Large-scale genome sequencing of mycorrhizal fungi provides insights into the early evolution of symbiotic traits.</title>
        <authorList>
            <person name="Miyauchi S."/>
            <person name="Kiss E."/>
            <person name="Kuo A."/>
            <person name="Drula E."/>
            <person name="Kohler A."/>
            <person name="Sanchez-Garcia M."/>
            <person name="Morin E."/>
            <person name="Andreopoulos B."/>
            <person name="Barry K.W."/>
            <person name="Bonito G."/>
            <person name="Buee M."/>
            <person name="Carver A."/>
            <person name="Chen C."/>
            <person name="Cichocki N."/>
            <person name="Clum A."/>
            <person name="Culley D."/>
            <person name="Crous P.W."/>
            <person name="Fauchery L."/>
            <person name="Girlanda M."/>
            <person name="Hayes R.D."/>
            <person name="Keri Z."/>
            <person name="LaButti K."/>
            <person name="Lipzen A."/>
            <person name="Lombard V."/>
            <person name="Magnuson J."/>
            <person name="Maillard F."/>
            <person name="Murat C."/>
            <person name="Nolan M."/>
            <person name="Ohm R.A."/>
            <person name="Pangilinan J."/>
            <person name="Pereira M.F."/>
            <person name="Perotto S."/>
            <person name="Peter M."/>
            <person name="Pfister S."/>
            <person name="Riley R."/>
            <person name="Sitrit Y."/>
            <person name="Stielow J.B."/>
            <person name="Szollosi G."/>
            <person name="Zifcakova L."/>
            <person name="Stursova M."/>
            <person name="Spatafora J.W."/>
            <person name="Tedersoo L."/>
            <person name="Vaario L.M."/>
            <person name="Yamada A."/>
            <person name="Yan M."/>
            <person name="Wang P."/>
            <person name="Xu J."/>
            <person name="Bruns T."/>
            <person name="Baldrian P."/>
            <person name="Vilgalys R."/>
            <person name="Dunand C."/>
            <person name="Henrissat B."/>
            <person name="Grigoriev I.V."/>
            <person name="Hibbett D."/>
            <person name="Nagy L.G."/>
            <person name="Martin F.M."/>
        </authorList>
    </citation>
    <scope>NUCLEOTIDE SEQUENCE</scope>
    <source>
        <strain evidence="4">Prilba</strain>
    </source>
</reference>
<sequence length="563" mass="60780">MNTDIPSLRAQLKAFEREFKARHNHPPSVDDIKNAGFADKYKLYKKLSKLGNTTRSLPEVSFPPPSTPPRSVVSKSEIPISIVPRSRAVKTETASASNPFSPAKNKQKRVARSSISGSDGSANPFITPQKAAQSLIPSPKSLSPDPFSSMQTLIDTTCPPRTSAPNNTVSRARKRLRGEPVSPSPVKEKRQRVLPDALPFAKLCMLAAEDSDDDDRAAAEQGDSSFVADSPMKPPPKGGAFKLLFEGGTGDVISQDGRARSQRLPVNAVLGISLSRSQRERSMSGSSASETPSDNHPNVKMNASEGNPTKDSTKSRTEKRLFPNGFGKNDIFGAAQLSEAPLSAPERVKPADYIEESSQGTTAAKRSLADTVTNAPDTLCPNHRPLLPPSPPPAVSSSVYSGKGKGRVKATGSTRKRTKLPEDSGDEDEGRTDLHVKIREWSWQRRDTSRGMNTSVDDLDPLFGHGAYDRPSSPGPASDGVPGDFEVNLPDDLHRLLAISPSKAHTTRDINMVRGVLYGERTSSYDARKGGDIWDVGEIGEASDSQAEDDWEGEPVPWETGEL</sequence>